<evidence type="ECO:0000259" key="11">
    <source>
        <dbReference type="PROSITE" id="PS50110"/>
    </source>
</evidence>
<dbReference type="InterPro" id="IPR011006">
    <property type="entry name" value="CheY-like_superfamily"/>
</dbReference>
<dbReference type="Pfam" id="PF00072">
    <property type="entry name" value="Response_reg"/>
    <property type="match status" value="1"/>
</dbReference>
<dbReference type="SUPFAM" id="SSF47384">
    <property type="entry name" value="Homodimeric domain of signal transducing histidine kinase"/>
    <property type="match status" value="1"/>
</dbReference>
<gene>
    <name evidence="14" type="ORF">MRX98_12885</name>
</gene>
<evidence type="ECO:0000259" key="12">
    <source>
        <dbReference type="PROSITE" id="PS50112"/>
    </source>
</evidence>
<dbReference type="SMART" id="SM00086">
    <property type="entry name" value="PAC"/>
    <property type="match status" value="2"/>
</dbReference>
<dbReference type="Gene3D" id="3.30.565.10">
    <property type="entry name" value="Histidine kinase-like ATPase, C-terminal domain"/>
    <property type="match status" value="1"/>
</dbReference>
<evidence type="ECO:0000313" key="15">
    <source>
        <dbReference type="Proteomes" id="UP001165427"/>
    </source>
</evidence>
<evidence type="ECO:0000256" key="2">
    <source>
        <dbReference type="ARBA" id="ARBA00012438"/>
    </source>
</evidence>
<feature type="domain" description="Response regulatory" evidence="11">
    <location>
        <begin position="542"/>
        <end position="658"/>
    </location>
</feature>
<evidence type="ECO:0000256" key="7">
    <source>
        <dbReference type="ARBA" id="ARBA00022840"/>
    </source>
</evidence>
<keyword evidence="6" id="KW-0418">Kinase</keyword>
<evidence type="ECO:0000256" key="5">
    <source>
        <dbReference type="ARBA" id="ARBA00022741"/>
    </source>
</evidence>
<dbReference type="InterPro" id="IPR004358">
    <property type="entry name" value="Sig_transdc_His_kin-like_C"/>
</dbReference>
<feature type="modified residue" description="4-aspartylphosphate" evidence="9">
    <location>
        <position position="593"/>
    </location>
</feature>
<dbReference type="SUPFAM" id="SSF55874">
    <property type="entry name" value="ATPase domain of HSP90 chaperone/DNA topoisomerase II/histidine kinase"/>
    <property type="match status" value="1"/>
</dbReference>
<dbReference type="CDD" id="cd00156">
    <property type="entry name" value="REC"/>
    <property type="match status" value="1"/>
</dbReference>
<evidence type="ECO:0000256" key="1">
    <source>
        <dbReference type="ARBA" id="ARBA00000085"/>
    </source>
</evidence>
<dbReference type="InterPro" id="IPR035965">
    <property type="entry name" value="PAS-like_dom_sf"/>
</dbReference>
<dbReference type="PRINTS" id="PR00344">
    <property type="entry name" value="BCTRLSENSOR"/>
</dbReference>
<evidence type="ECO:0000256" key="3">
    <source>
        <dbReference type="ARBA" id="ARBA00022553"/>
    </source>
</evidence>
<dbReference type="InterPro" id="IPR005467">
    <property type="entry name" value="His_kinase_dom"/>
</dbReference>
<comment type="catalytic activity">
    <reaction evidence="1">
        <text>ATP + protein L-histidine = ADP + protein N-phospho-L-histidine.</text>
        <dbReference type="EC" id="2.7.13.3"/>
    </reaction>
</comment>
<feature type="domain" description="PAS" evidence="12">
    <location>
        <begin position="13"/>
        <end position="92"/>
    </location>
</feature>
<feature type="domain" description="PAC" evidence="13">
    <location>
        <begin position="224"/>
        <end position="276"/>
    </location>
</feature>
<keyword evidence="3 9" id="KW-0597">Phosphoprotein</keyword>
<dbReference type="InterPro" id="IPR036097">
    <property type="entry name" value="HisK_dim/P_sf"/>
</dbReference>
<dbReference type="SMART" id="SM00448">
    <property type="entry name" value="REC"/>
    <property type="match status" value="1"/>
</dbReference>
<dbReference type="PROSITE" id="PS50109">
    <property type="entry name" value="HIS_KIN"/>
    <property type="match status" value="1"/>
</dbReference>
<evidence type="ECO:0000259" key="13">
    <source>
        <dbReference type="PROSITE" id="PS50113"/>
    </source>
</evidence>
<dbReference type="InterPro" id="IPR013655">
    <property type="entry name" value="PAS_fold_3"/>
</dbReference>
<dbReference type="SMART" id="SM00091">
    <property type="entry name" value="PAS"/>
    <property type="match status" value="2"/>
</dbReference>
<dbReference type="Pfam" id="PF13426">
    <property type="entry name" value="PAS_9"/>
    <property type="match status" value="1"/>
</dbReference>
<accession>A0AA41R3A2</accession>
<reference evidence="14" key="1">
    <citation type="submission" date="2022-04" db="EMBL/GenBank/DDBJ databases">
        <title>Desulfatitalea alkaliphila sp. nov., a novel anaerobic sulfate-reducing bacterium isolated from terrestrial mud volcano, Taman Peninsula, Russia.</title>
        <authorList>
            <person name="Khomyakova M.A."/>
            <person name="Merkel A.Y."/>
            <person name="Slobodkin A.I."/>
        </authorList>
    </citation>
    <scope>NUCLEOTIDE SEQUENCE</scope>
    <source>
        <strain evidence="14">M08but</strain>
    </source>
</reference>
<dbReference type="InterPro" id="IPR001610">
    <property type="entry name" value="PAC"/>
</dbReference>
<dbReference type="Pfam" id="PF08447">
    <property type="entry name" value="PAS_3"/>
    <property type="match status" value="1"/>
</dbReference>
<dbReference type="Gene3D" id="3.30.450.20">
    <property type="entry name" value="PAS domain"/>
    <property type="match status" value="2"/>
</dbReference>
<dbReference type="RefSeq" id="WP_246909197.1">
    <property type="nucleotide sequence ID" value="NZ_JALJRB010000014.1"/>
</dbReference>
<name>A0AA41R3A2_9BACT</name>
<dbReference type="InterPro" id="IPR001789">
    <property type="entry name" value="Sig_transdc_resp-reg_receiver"/>
</dbReference>
<dbReference type="Pfam" id="PF00512">
    <property type="entry name" value="HisKA"/>
    <property type="match status" value="1"/>
</dbReference>
<dbReference type="SUPFAM" id="SSF55785">
    <property type="entry name" value="PYP-like sensor domain (PAS domain)"/>
    <property type="match status" value="2"/>
</dbReference>
<dbReference type="InterPro" id="IPR003594">
    <property type="entry name" value="HATPase_dom"/>
</dbReference>
<evidence type="ECO:0000256" key="6">
    <source>
        <dbReference type="ARBA" id="ARBA00022777"/>
    </source>
</evidence>
<comment type="caution">
    <text evidence="14">The sequence shown here is derived from an EMBL/GenBank/DDBJ whole genome shotgun (WGS) entry which is preliminary data.</text>
</comment>
<sequence>MNDSVEVQRLAAENAELRRRLEVLVANLNGMAYRCDNDAAWTMRYVSAGAEALTGYPPEALIANRELTYGDLIHPDDRQRVWEEIQAALQEQKPFHLTYRIHHASGKLRWVWEQGSGLFEEDGSVNIVEGVISGIDALKQTEAKLQESEQKYRLLADNTLDAIWTMDMDLIFTYINPACRRITGHLPEAFVGTCLSDHCDAENFARMAQAVARGIEEGPQGHGVIFEAEMLRKNGEPFPVEIHGKVIFDASGRPVGLQGITRDISDRLKAQREHRKLQEQLYQAQKMESVGRLAGGVAHDFNNLLSVVLGYGEMLLEDIGTDHPHYEALRAIEHAASRAKTLTRQLLAFSRKQVLDMKTVDLNGVLTGFQKLLRRIIGEDIALDMVLSDEPLQVRADTAQLEQVLLNLAVNARDAMPDGGTVTIETITVDLDREYAESKPGVRPGRYAMIAFSDTGPGMDRATLDRLFEPFFTTKPKDQGTGLGLATSYGIVKQHDGNIWVYSEPGHGTTFKIYLPLHAGRQAVARTPAEPRPAPGASGSARILVVEDDPVVRRLACTMLMRGGFEVIESQTAVNAVQLAQTMEQPIDLVLTDVVMPVMKGTEVYDQVRHHHPEARVLYISGYTDSIIAKRGVLEKGVAFLQKPFSMDTLLAKIREVLNHEPPP</sequence>
<dbReference type="InterPro" id="IPR036890">
    <property type="entry name" value="HATPase_C_sf"/>
</dbReference>
<dbReference type="PANTHER" id="PTHR43065:SF46">
    <property type="entry name" value="C4-DICARBOXYLATE TRANSPORT SENSOR PROTEIN DCTB"/>
    <property type="match status" value="1"/>
</dbReference>
<keyword evidence="4" id="KW-0808">Transferase</keyword>
<keyword evidence="5" id="KW-0547">Nucleotide-binding</keyword>
<dbReference type="GO" id="GO:0000155">
    <property type="term" value="F:phosphorelay sensor kinase activity"/>
    <property type="evidence" value="ECO:0007669"/>
    <property type="project" value="InterPro"/>
</dbReference>
<dbReference type="CDD" id="cd00130">
    <property type="entry name" value="PAS"/>
    <property type="match status" value="2"/>
</dbReference>
<dbReference type="GO" id="GO:0005524">
    <property type="term" value="F:ATP binding"/>
    <property type="evidence" value="ECO:0007669"/>
    <property type="project" value="UniProtKB-KW"/>
</dbReference>
<feature type="domain" description="PAC" evidence="13">
    <location>
        <begin position="95"/>
        <end position="147"/>
    </location>
</feature>
<dbReference type="PROSITE" id="PS50110">
    <property type="entry name" value="RESPONSE_REGULATORY"/>
    <property type="match status" value="1"/>
</dbReference>
<dbReference type="SMART" id="SM00388">
    <property type="entry name" value="HisKA"/>
    <property type="match status" value="1"/>
</dbReference>
<dbReference type="AlphaFoldDB" id="A0AA41R3A2"/>
<dbReference type="Pfam" id="PF02518">
    <property type="entry name" value="HATPase_c"/>
    <property type="match status" value="1"/>
</dbReference>
<evidence type="ECO:0000256" key="9">
    <source>
        <dbReference type="PROSITE-ProRule" id="PRU00169"/>
    </source>
</evidence>
<dbReference type="Proteomes" id="UP001165427">
    <property type="component" value="Unassembled WGS sequence"/>
</dbReference>
<dbReference type="EC" id="2.7.13.3" evidence="2"/>
<dbReference type="Gene3D" id="1.10.287.130">
    <property type="match status" value="1"/>
</dbReference>
<dbReference type="PROSITE" id="PS50112">
    <property type="entry name" value="PAS"/>
    <property type="match status" value="2"/>
</dbReference>
<dbReference type="SUPFAM" id="SSF52172">
    <property type="entry name" value="CheY-like"/>
    <property type="match status" value="1"/>
</dbReference>
<feature type="domain" description="Histidine kinase" evidence="10">
    <location>
        <begin position="296"/>
        <end position="519"/>
    </location>
</feature>
<dbReference type="InterPro" id="IPR003661">
    <property type="entry name" value="HisK_dim/P_dom"/>
</dbReference>
<organism evidence="14 15">
    <name type="scientific">Desulfatitalea alkaliphila</name>
    <dbReference type="NCBI Taxonomy" id="2929485"/>
    <lineage>
        <taxon>Bacteria</taxon>
        <taxon>Pseudomonadati</taxon>
        <taxon>Thermodesulfobacteriota</taxon>
        <taxon>Desulfobacteria</taxon>
        <taxon>Desulfobacterales</taxon>
        <taxon>Desulfosarcinaceae</taxon>
        <taxon>Desulfatitalea</taxon>
    </lineage>
</organism>
<evidence type="ECO:0000256" key="4">
    <source>
        <dbReference type="ARBA" id="ARBA00022679"/>
    </source>
</evidence>
<dbReference type="Gene3D" id="3.40.50.2300">
    <property type="match status" value="1"/>
</dbReference>
<protein>
    <recommendedName>
        <fullName evidence="2">histidine kinase</fullName>
        <ecNumber evidence="2">2.7.13.3</ecNumber>
    </recommendedName>
</protein>
<dbReference type="CDD" id="cd00082">
    <property type="entry name" value="HisKA"/>
    <property type="match status" value="1"/>
</dbReference>
<keyword evidence="7" id="KW-0067">ATP-binding</keyword>
<dbReference type="NCBIfam" id="TIGR00229">
    <property type="entry name" value="sensory_box"/>
    <property type="match status" value="2"/>
</dbReference>
<dbReference type="EMBL" id="JALJRB010000014">
    <property type="protein sequence ID" value="MCJ8501474.1"/>
    <property type="molecule type" value="Genomic_DNA"/>
</dbReference>
<evidence type="ECO:0000313" key="14">
    <source>
        <dbReference type="EMBL" id="MCJ8501474.1"/>
    </source>
</evidence>
<evidence type="ECO:0000256" key="8">
    <source>
        <dbReference type="ARBA" id="ARBA00023012"/>
    </source>
</evidence>
<dbReference type="InterPro" id="IPR000700">
    <property type="entry name" value="PAS-assoc_C"/>
</dbReference>
<dbReference type="InterPro" id="IPR000014">
    <property type="entry name" value="PAS"/>
</dbReference>
<evidence type="ECO:0000259" key="10">
    <source>
        <dbReference type="PROSITE" id="PS50109"/>
    </source>
</evidence>
<dbReference type="SMART" id="SM00387">
    <property type="entry name" value="HATPase_c"/>
    <property type="match status" value="1"/>
</dbReference>
<dbReference type="PROSITE" id="PS50113">
    <property type="entry name" value="PAC"/>
    <property type="match status" value="2"/>
</dbReference>
<keyword evidence="8" id="KW-0902">Two-component regulatory system</keyword>
<feature type="domain" description="PAS" evidence="12">
    <location>
        <begin position="148"/>
        <end position="218"/>
    </location>
</feature>
<proteinExistence type="predicted"/>
<keyword evidence="15" id="KW-1185">Reference proteome</keyword>
<dbReference type="PANTHER" id="PTHR43065">
    <property type="entry name" value="SENSOR HISTIDINE KINASE"/>
    <property type="match status" value="1"/>
</dbReference>